<dbReference type="PANTHER" id="PTHR14898">
    <property type="entry name" value="ENHANCER OF POLYCOMB"/>
    <property type="match status" value="1"/>
</dbReference>
<feature type="compositionally biased region" description="Basic residues" evidence="8">
    <location>
        <begin position="591"/>
        <end position="604"/>
    </location>
</feature>
<dbReference type="GO" id="GO:0006357">
    <property type="term" value="P:regulation of transcription by RNA polymerase II"/>
    <property type="evidence" value="ECO:0007669"/>
    <property type="project" value="InterPro"/>
</dbReference>
<keyword evidence="4 7" id="KW-0804">Transcription</keyword>
<dbReference type="Pfam" id="PF10513">
    <property type="entry name" value="EPL1"/>
    <property type="match status" value="1"/>
</dbReference>
<evidence type="ECO:0000313" key="11">
    <source>
        <dbReference type="Proteomes" id="UP000193411"/>
    </source>
</evidence>
<feature type="compositionally biased region" description="Low complexity" evidence="8">
    <location>
        <begin position="359"/>
        <end position="380"/>
    </location>
</feature>
<dbReference type="EMBL" id="MCFL01000013">
    <property type="protein sequence ID" value="ORZ37188.1"/>
    <property type="molecule type" value="Genomic_DNA"/>
</dbReference>
<gene>
    <name evidence="10" type="ORF">BCR44DRAFT_1430648</name>
</gene>
<evidence type="ECO:0000256" key="4">
    <source>
        <dbReference type="ARBA" id="ARBA00023163"/>
    </source>
</evidence>
<evidence type="ECO:0000256" key="7">
    <source>
        <dbReference type="RuleBase" id="RU361124"/>
    </source>
</evidence>
<dbReference type="InterPro" id="IPR019542">
    <property type="entry name" value="Enhancer_polycomb-like_N"/>
</dbReference>
<evidence type="ECO:0000313" key="10">
    <source>
        <dbReference type="EMBL" id="ORZ37188.1"/>
    </source>
</evidence>
<evidence type="ECO:0000256" key="2">
    <source>
        <dbReference type="ARBA" id="ARBA00008035"/>
    </source>
</evidence>
<reference evidence="10 11" key="1">
    <citation type="submission" date="2016-07" db="EMBL/GenBank/DDBJ databases">
        <title>Pervasive Adenine N6-methylation of Active Genes in Fungi.</title>
        <authorList>
            <consortium name="DOE Joint Genome Institute"/>
            <person name="Mondo S.J."/>
            <person name="Dannebaum R.O."/>
            <person name="Kuo R.C."/>
            <person name="Labutti K."/>
            <person name="Haridas S."/>
            <person name="Kuo A."/>
            <person name="Salamov A."/>
            <person name="Ahrendt S.R."/>
            <person name="Lipzen A."/>
            <person name="Sullivan W."/>
            <person name="Andreopoulos W.B."/>
            <person name="Clum A."/>
            <person name="Lindquist E."/>
            <person name="Daum C."/>
            <person name="Ramamoorthy G.K."/>
            <person name="Gryganskyi A."/>
            <person name="Culley D."/>
            <person name="Magnuson J.K."/>
            <person name="James T.Y."/>
            <person name="O'Malley M.A."/>
            <person name="Stajich J.E."/>
            <person name="Spatafora J.W."/>
            <person name="Visel A."/>
            <person name="Grigoriev I.V."/>
        </authorList>
    </citation>
    <scope>NUCLEOTIDE SEQUENCE [LARGE SCALE GENOMIC DNA]</scope>
    <source>
        <strain evidence="10 11">PL171</strain>
    </source>
</reference>
<accession>A0A1Y2HRG6</accession>
<feature type="region of interest" description="Disordered" evidence="8">
    <location>
        <begin position="903"/>
        <end position="927"/>
    </location>
</feature>
<evidence type="ECO:0000256" key="8">
    <source>
        <dbReference type="SAM" id="MobiDB-lite"/>
    </source>
</evidence>
<keyword evidence="3 7" id="KW-0805">Transcription regulation</keyword>
<dbReference type="GO" id="GO:0035267">
    <property type="term" value="C:NuA4 histone acetyltransferase complex"/>
    <property type="evidence" value="ECO:0007669"/>
    <property type="project" value="InterPro"/>
</dbReference>
<feature type="region of interest" description="Disordered" evidence="8">
    <location>
        <begin position="1"/>
        <end position="21"/>
    </location>
</feature>
<keyword evidence="11" id="KW-1185">Reference proteome</keyword>
<comment type="similarity">
    <text evidence="2 7">Belongs to the enhancer of polycomb family.</text>
</comment>
<feature type="non-terminal residue" evidence="10">
    <location>
        <position position="927"/>
    </location>
</feature>
<evidence type="ECO:0000256" key="6">
    <source>
        <dbReference type="ARBA" id="ARBA00025513"/>
    </source>
</evidence>
<feature type="region of interest" description="Disordered" evidence="8">
    <location>
        <begin position="573"/>
        <end position="646"/>
    </location>
</feature>
<dbReference type="OrthoDB" id="435275at2759"/>
<dbReference type="InterPro" id="IPR024943">
    <property type="entry name" value="Enhancer_polycomb"/>
</dbReference>
<evidence type="ECO:0000259" key="9">
    <source>
        <dbReference type="Pfam" id="PF10513"/>
    </source>
</evidence>
<feature type="region of interest" description="Disordered" evidence="8">
    <location>
        <begin position="195"/>
        <end position="251"/>
    </location>
</feature>
<evidence type="ECO:0000256" key="3">
    <source>
        <dbReference type="ARBA" id="ARBA00023015"/>
    </source>
</evidence>
<feature type="domain" description="Enhancer of polycomb-like N-terminal" evidence="9">
    <location>
        <begin position="13"/>
        <end position="266"/>
    </location>
</feature>
<comment type="subcellular location">
    <subcellularLocation>
        <location evidence="1 7">Nucleus</location>
    </subcellularLocation>
</comment>
<evidence type="ECO:0000256" key="5">
    <source>
        <dbReference type="ARBA" id="ARBA00023242"/>
    </source>
</evidence>
<feature type="compositionally biased region" description="Polar residues" evidence="8">
    <location>
        <begin position="340"/>
        <end position="353"/>
    </location>
</feature>
<feature type="region of interest" description="Disordered" evidence="8">
    <location>
        <begin position="700"/>
        <end position="732"/>
    </location>
</feature>
<sequence>MSYASSAAPKATRRKLDPKRPITVYRAGEVSDADAQPVSLDLATGVEKEEEKEVHLQAYIQTYASTAATVDIPVPDATQTISEDEYLKLYPPRPATGAGASGSAGSSGRSTPSASRPPSRTGSTSAMGGTTAGGPGVAYTTSLPTTMIRFSTALEDLPCGNAYNLDEQDDAWLASFRATYAAEYPTIVAELYPGSGSSSTATESAVTSSGGQDGSPPRKRARRGTSASPNKATSKDDQSAAGTQKPPPLVPLSDEAFEVVMHVLESAMNDQVSWMLTNPGYDTELAMAERITVAEALAALRSRPDLVGPQPLGGMSASSSYPLASNSILGTPRHAASTLTYPSLANTPMTRTSDLPGMPSSSSKSSFSHSNSHFSPSNSSAPPKALPPYPTDPPASQVEWWLPRVHPWWSERRARCKNRPIAPLVRIEEPVSKNEADPYVCFRRREVKVVRKTRRSDVTALASLKKLRGELASARVLVGLVHDREVACLDKVRVDRAVFNARVKLRAVKKQAAGVTSATGLPEAEMELPEFALPIVPPLPPALQGAVKSVQAQKAAAAGGSVSASSTPLIHSIPLPGASTAAAASSSASSSRKRDHHHHHHHHSSSSARATPSATPSGPSALSRSASASALSAATEGPVQVGPRPFTMPKVLSVDIKGMPSVGEVQQAKIEREIKDRLTALAQGVDVSQAPQAIFHPLPPVRVPGGSGGKSVPASSAAAADAQQQQQQPPVPTMAIPPLAWRAFTPRLPPSYMSPAGTYHGFSHQHHAAATSAAAAAAATSGGKASPYQSMFISAMANGMYHPGLASAAAAARGIAPGSTHHPHAPMTPPGTPPMAGFMSGQHPPNHPHLNPHAPGAWLAHVPPDIRRQLLYPYAAAAAAAAASMAAANANVNASGLDQSTFKHVPHRLRHPRVEGGLDVASSNSSS</sequence>
<proteinExistence type="inferred from homology"/>
<feature type="region of interest" description="Disordered" evidence="8">
    <location>
        <begin position="340"/>
        <end position="391"/>
    </location>
</feature>
<feature type="compositionally biased region" description="Low complexity" evidence="8">
    <location>
        <begin position="195"/>
        <end position="210"/>
    </location>
</feature>
<dbReference type="AlphaFoldDB" id="A0A1Y2HRG6"/>
<dbReference type="STRING" id="765915.A0A1Y2HRG6"/>
<comment type="caution">
    <text evidence="10">The sequence shown here is derived from an EMBL/GenBank/DDBJ whole genome shotgun (WGS) entry which is preliminary data.</text>
</comment>
<dbReference type="GO" id="GO:0005634">
    <property type="term" value="C:nucleus"/>
    <property type="evidence" value="ECO:0007669"/>
    <property type="project" value="UniProtKB-SubCell"/>
</dbReference>
<feature type="compositionally biased region" description="Low complexity" evidence="8">
    <location>
        <begin position="605"/>
        <end position="634"/>
    </location>
</feature>
<protein>
    <recommendedName>
        <fullName evidence="7">Enhancer of polycomb-like protein</fullName>
    </recommendedName>
</protein>
<keyword evidence="5 7" id="KW-0539">Nucleus</keyword>
<dbReference type="Proteomes" id="UP000193411">
    <property type="component" value="Unassembled WGS sequence"/>
</dbReference>
<feature type="region of interest" description="Disordered" evidence="8">
    <location>
        <begin position="89"/>
        <end position="138"/>
    </location>
</feature>
<feature type="compositionally biased region" description="Low complexity" evidence="8">
    <location>
        <begin position="95"/>
        <end position="129"/>
    </location>
</feature>
<evidence type="ECO:0000256" key="1">
    <source>
        <dbReference type="ARBA" id="ARBA00004123"/>
    </source>
</evidence>
<feature type="compositionally biased region" description="Low complexity" evidence="8">
    <location>
        <begin position="578"/>
        <end position="590"/>
    </location>
</feature>
<organism evidence="10 11">
    <name type="scientific">Catenaria anguillulae PL171</name>
    <dbReference type="NCBI Taxonomy" id="765915"/>
    <lineage>
        <taxon>Eukaryota</taxon>
        <taxon>Fungi</taxon>
        <taxon>Fungi incertae sedis</taxon>
        <taxon>Blastocladiomycota</taxon>
        <taxon>Blastocladiomycetes</taxon>
        <taxon>Blastocladiales</taxon>
        <taxon>Catenariaceae</taxon>
        <taxon>Catenaria</taxon>
    </lineage>
</organism>
<feature type="compositionally biased region" description="Low complexity" evidence="8">
    <location>
        <begin position="710"/>
        <end position="728"/>
    </location>
</feature>
<comment type="function">
    <text evidence="6">Component of the NuA4 histone acetyltransferase complex which is involved in transcriptional activation of selected genes principally by acetylation of nucleosomal histone H4 and H2A. The NuA4 complex is also involved in DNA repair. Involved in gene silencing by neighboring heterochromatin, blockage of the silencing spreading along the chromosome, and required for cell cycle progression through G2/M.</text>
</comment>
<name>A0A1Y2HRG6_9FUNG</name>